<sequence length="302" mass="32721">MDSNSSDTLPAAIRTENDTLVSASYSRVAPQDITNTSGETLAEGIAAEPHVERNEAQSNGSAAATPPISQMERVTRALLSTLSETAAMVPETRPSRVPAAALQATSSTASKNLTTLADAAATAERVPATESTEQAPAQDNTAGVNPELFGMLVGYRNNIRQLWAVANGTSAQIDANAEAVGRELEELRDRFNMLEMQFNNPERKISELSGEDNTAGASNTKLPPTIKPHNSATRSEKEQWKQYVMKLVEDLNHIVDTERTIVRNGNALIERTEYILELVRRDNEQIAAQLAPGKGKGKQKKR</sequence>
<evidence type="ECO:0000313" key="3">
    <source>
        <dbReference type="EMBL" id="OQO05482.1"/>
    </source>
</evidence>
<gene>
    <name evidence="3" type="ORF">B0A48_09251</name>
</gene>
<feature type="region of interest" description="Disordered" evidence="2">
    <location>
        <begin position="120"/>
        <end position="142"/>
    </location>
</feature>
<feature type="compositionally biased region" description="Polar residues" evidence="2">
    <location>
        <begin position="211"/>
        <end position="233"/>
    </location>
</feature>
<accession>A0A1V8T2U8</accession>
<dbReference type="AlphaFoldDB" id="A0A1V8T2U8"/>
<protein>
    <submittedName>
        <fullName evidence="3">Uncharacterized protein</fullName>
    </submittedName>
</protein>
<feature type="coiled-coil region" evidence="1">
    <location>
        <begin position="170"/>
        <end position="197"/>
    </location>
</feature>
<reference evidence="4" key="1">
    <citation type="submission" date="2017-03" db="EMBL/GenBank/DDBJ databases">
        <title>Genomes of endolithic fungi from Antarctica.</title>
        <authorList>
            <person name="Coleine C."/>
            <person name="Masonjones S."/>
            <person name="Stajich J.E."/>
        </authorList>
    </citation>
    <scope>NUCLEOTIDE SEQUENCE [LARGE SCALE GENOMIC DNA]</scope>
    <source>
        <strain evidence="4">CCFEE 5527</strain>
    </source>
</reference>
<feature type="compositionally biased region" description="Low complexity" evidence="2">
    <location>
        <begin position="99"/>
        <end position="108"/>
    </location>
</feature>
<evidence type="ECO:0000256" key="2">
    <source>
        <dbReference type="SAM" id="MobiDB-lite"/>
    </source>
</evidence>
<keyword evidence="4" id="KW-1185">Reference proteome</keyword>
<feature type="region of interest" description="Disordered" evidence="2">
    <location>
        <begin position="89"/>
        <end position="108"/>
    </location>
</feature>
<dbReference type="Proteomes" id="UP000192596">
    <property type="component" value="Unassembled WGS sequence"/>
</dbReference>
<dbReference type="InParanoid" id="A0A1V8T2U8"/>
<organism evidence="3 4">
    <name type="scientific">Cryoendolithus antarcticus</name>
    <dbReference type="NCBI Taxonomy" id="1507870"/>
    <lineage>
        <taxon>Eukaryota</taxon>
        <taxon>Fungi</taxon>
        <taxon>Dikarya</taxon>
        <taxon>Ascomycota</taxon>
        <taxon>Pezizomycotina</taxon>
        <taxon>Dothideomycetes</taxon>
        <taxon>Dothideomycetidae</taxon>
        <taxon>Cladosporiales</taxon>
        <taxon>Cladosporiaceae</taxon>
        <taxon>Cryoendolithus</taxon>
    </lineage>
</organism>
<feature type="compositionally biased region" description="Polar residues" evidence="2">
    <location>
        <begin position="129"/>
        <end position="142"/>
    </location>
</feature>
<name>A0A1V8T2U8_9PEZI</name>
<proteinExistence type="predicted"/>
<feature type="region of interest" description="Disordered" evidence="2">
    <location>
        <begin position="207"/>
        <end position="237"/>
    </location>
</feature>
<keyword evidence="1" id="KW-0175">Coiled coil</keyword>
<dbReference type="EMBL" id="NAJO01000019">
    <property type="protein sequence ID" value="OQO05482.1"/>
    <property type="molecule type" value="Genomic_DNA"/>
</dbReference>
<feature type="region of interest" description="Disordered" evidence="2">
    <location>
        <begin position="30"/>
        <end position="70"/>
    </location>
</feature>
<evidence type="ECO:0000313" key="4">
    <source>
        <dbReference type="Proteomes" id="UP000192596"/>
    </source>
</evidence>
<evidence type="ECO:0000256" key="1">
    <source>
        <dbReference type="SAM" id="Coils"/>
    </source>
</evidence>
<comment type="caution">
    <text evidence="3">The sequence shown here is derived from an EMBL/GenBank/DDBJ whole genome shotgun (WGS) entry which is preliminary data.</text>
</comment>